<comment type="similarity">
    <text evidence="2">Belongs to the LeuD family. LeuD type 2 subfamily.</text>
</comment>
<dbReference type="InterPro" id="IPR033940">
    <property type="entry name" value="IPMI_Swivel"/>
</dbReference>
<evidence type="ECO:0000256" key="1">
    <source>
        <dbReference type="ARBA" id="ARBA00023239"/>
    </source>
</evidence>
<accession>A0A178LRD0</accession>
<feature type="domain" description="Aconitase A/isopropylmalate dehydratase small subunit swivel" evidence="3">
    <location>
        <begin position="48"/>
        <end position="99"/>
    </location>
</feature>
<dbReference type="InterPro" id="IPR000573">
    <property type="entry name" value="AconitaseA/IPMdHydase_ssu_swvl"/>
</dbReference>
<dbReference type="InterPro" id="IPR011827">
    <property type="entry name" value="LeuD_type2/HacB/DmdB"/>
</dbReference>
<dbReference type="CDD" id="cd01577">
    <property type="entry name" value="IPMI_Swivel"/>
    <property type="match status" value="1"/>
</dbReference>
<comment type="subunit">
    <text evidence="2">Heterodimer of LeuC and LeuD.</text>
</comment>
<evidence type="ECO:0000313" key="5">
    <source>
        <dbReference type="Proteomes" id="UP000078287"/>
    </source>
</evidence>
<evidence type="ECO:0000259" key="3">
    <source>
        <dbReference type="Pfam" id="PF00694"/>
    </source>
</evidence>
<comment type="catalytic activity">
    <reaction evidence="2">
        <text>(2R,3S)-3-isopropylmalate = (2S)-2-isopropylmalate</text>
        <dbReference type="Rhea" id="RHEA:32287"/>
        <dbReference type="ChEBI" id="CHEBI:1178"/>
        <dbReference type="ChEBI" id="CHEBI:35121"/>
        <dbReference type="EC" id="4.2.1.33"/>
    </reaction>
</comment>
<sequence length="166" mass="18406">MARVWLFGPDINTDQIVPGRYAPYMLKDESELRRYPFIEHRPDFAPNVRPGDIIVAGKNFGCGSSREYAPLALRMVGIGAIIAPLFARIFFRNALNLGIPCFTADLTNELADGDEVELDLESGKITTSAGRVIHLPPPPLFLREVWAAGGIVPFYRQYGRFPGEVA</sequence>
<keyword evidence="5" id="KW-1185">Reference proteome</keyword>
<keyword evidence="2" id="KW-0028">Amino-acid biosynthesis</keyword>
<keyword evidence="2" id="KW-0432">Leucine biosynthesis</keyword>
<dbReference type="PANTHER" id="PTHR43345:SF10">
    <property type="entry name" value="3-ISOPROPYLMALATE DEHYDRATASE SMALL SUBUNIT 1"/>
    <property type="match status" value="1"/>
</dbReference>
<evidence type="ECO:0000313" key="4">
    <source>
        <dbReference type="EMBL" id="OAN36327.1"/>
    </source>
</evidence>
<dbReference type="Gene3D" id="3.20.19.10">
    <property type="entry name" value="Aconitase, domain 4"/>
    <property type="match status" value="1"/>
</dbReference>
<dbReference type="GO" id="GO:0003861">
    <property type="term" value="F:3-isopropylmalate dehydratase activity"/>
    <property type="evidence" value="ECO:0007669"/>
    <property type="project" value="UniProtKB-UniRule"/>
</dbReference>
<dbReference type="NCBIfam" id="NF010629">
    <property type="entry name" value="PRK14023.1"/>
    <property type="match status" value="1"/>
</dbReference>
<dbReference type="RefSeq" id="WP_066791662.1">
    <property type="nucleotide sequence ID" value="NZ_LWQS01000125.1"/>
</dbReference>
<gene>
    <name evidence="2" type="primary">leuD</name>
    <name evidence="4" type="ORF">A6A03_06140</name>
</gene>
<dbReference type="InterPro" id="IPR015928">
    <property type="entry name" value="Aconitase/3IPM_dehydase_swvl"/>
</dbReference>
<reference evidence="4 5" key="1">
    <citation type="submission" date="2016-04" db="EMBL/GenBank/DDBJ databases">
        <title>Chloroflexus islandicus sp. nov., a thermophilic filamentous anoxygenic phototrophic bacterium from geyser Strokkur (Iceland).</title>
        <authorList>
            <person name="Gaisin V.A."/>
            <person name="Kalashnikov A.M."/>
            <person name="Sukhacheva M.V."/>
            <person name="Grouzdev D.S."/>
            <person name="Ivanov T.M."/>
            <person name="Kuznetsov B."/>
            <person name="Gorlenko V.M."/>
        </authorList>
    </citation>
    <scope>NUCLEOTIDE SEQUENCE [LARGE SCALE GENOMIC DNA]</scope>
    <source>
        <strain evidence="5">isl-2</strain>
    </source>
</reference>
<dbReference type="Pfam" id="PF00694">
    <property type="entry name" value="Aconitase_C"/>
    <property type="match status" value="1"/>
</dbReference>
<dbReference type="NCBIfam" id="TIGR02087">
    <property type="entry name" value="LEUD_arch"/>
    <property type="match status" value="1"/>
</dbReference>
<dbReference type="InterPro" id="IPR050075">
    <property type="entry name" value="LeuD"/>
</dbReference>
<keyword evidence="2" id="KW-0100">Branched-chain amino acid biosynthesis</keyword>
<dbReference type="EC" id="4.2.1.33" evidence="2"/>
<dbReference type="PANTHER" id="PTHR43345">
    <property type="entry name" value="3-ISOPROPYLMALATE DEHYDRATASE SMALL SUBUNIT 2-RELATED-RELATED"/>
    <property type="match status" value="1"/>
</dbReference>
<dbReference type="STRING" id="1707952.A6A03_06140"/>
<dbReference type="HAMAP" id="MF_01032">
    <property type="entry name" value="LeuD_type2"/>
    <property type="match status" value="1"/>
</dbReference>
<dbReference type="SUPFAM" id="SSF52016">
    <property type="entry name" value="LeuD/IlvD-like"/>
    <property type="match status" value="1"/>
</dbReference>
<keyword evidence="1 2" id="KW-0456">Lyase</keyword>
<comment type="pathway">
    <text evidence="2">Amino-acid biosynthesis; L-leucine biosynthesis; L-leucine from 3-methyl-2-oxobutanoate: step 2/4.</text>
</comment>
<evidence type="ECO:0000256" key="2">
    <source>
        <dbReference type="HAMAP-Rule" id="MF_01032"/>
    </source>
</evidence>
<dbReference type="Proteomes" id="UP000078287">
    <property type="component" value="Unassembled WGS sequence"/>
</dbReference>
<dbReference type="AlphaFoldDB" id="A0A178LRD0"/>
<dbReference type="GO" id="GO:0009098">
    <property type="term" value="P:L-leucine biosynthetic process"/>
    <property type="evidence" value="ECO:0007669"/>
    <property type="project" value="UniProtKB-UniRule"/>
</dbReference>
<proteinExistence type="inferred from homology"/>
<protein>
    <recommendedName>
        <fullName evidence="2">3-isopropylmalate dehydratase small subunit</fullName>
        <ecNumber evidence="2">4.2.1.33</ecNumber>
    </recommendedName>
    <alternativeName>
        <fullName evidence="2">Alpha-IPM isomerase</fullName>
        <shortName evidence="2">IPMI</shortName>
    </alternativeName>
    <alternativeName>
        <fullName evidence="2">Isopropylmalate isomerase</fullName>
    </alternativeName>
</protein>
<dbReference type="UniPathway" id="UPA00048">
    <property type="reaction ID" value="UER00071"/>
</dbReference>
<name>A0A178LRD0_9CHLR</name>
<dbReference type="OrthoDB" id="9777465at2"/>
<dbReference type="EMBL" id="LWQS01000125">
    <property type="protein sequence ID" value="OAN36327.1"/>
    <property type="molecule type" value="Genomic_DNA"/>
</dbReference>
<comment type="function">
    <text evidence="2">Catalyzes the isomerization between 2-isopropylmalate and 3-isopropylmalate, via the formation of 2-isopropylmaleate.</text>
</comment>
<organism evidence="4 5">
    <name type="scientific">Chloroflexus islandicus</name>
    <dbReference type="NCBI Taxonomy" id="1707952"/>
    <lineage>
        <taxon>Bacteria</taxon>
        <taxon>Bacillati</taxon>
        <taxon>Chloroflexota</taxon>
        <taxon>Chloroflexia</taxon>
        <taxon>Chloroflexales</taxon>
        <taxon>Chloroflexineae</taxon>
        <taxon>Chloroflexaceae</taxon>
        <taxon>Chloroflexus</taxon>
    </lineage>
</organism>
<comment type="caution">
    <text evidence="4">The sequence shown here is derived from an EMBL/GenBank/DDBJ whole genome shotgun (WGS) entry which is preliminary data.</text>
</comment>